<proteinExistence type="predicted"/>
<dbReference type="Gene3D" id="3.40.50.300">
    <property type="entry name" value="P-loop containing nucleotide triphosphate hydrolases"/>
    <property type="match status" value="1"/>
</dbReference>
<sequence>MLDNQPGAIPVNVSCTALVPWYPPSPPPPLHLGKIAGLEAITAGALLLKSFPPRRFVVDPWLREGETALIWAASGVGKTMLSLSMAMAMATGGSVGGWRAEKPSKVVYIDGEMHLQDVRDRVDMLKTTGAVTLGAPDLLDTNLVFFSRQAQSRNAVFFDLTTEEGRDSILHACDTLGADVLILDNFTTLSEQLEDENAAHAFKKIQRFLLQTKQAGLTTLLIHHARKDGNALRGSASIEVTFEVVLELRKPKIERMGAACFSPHFGKFRQKKGEQLLPRLWSLTEAGWEIGEEVDLDADNAALHCVKSLQFVSQTEVAAHLGLAKGTVSKHLATAVERKLISREDLKECFAKARRLREEGVGDDLDTVEEEQASTEDY</sequence>
<reference evidence="2 3" key="1">
    <citation type="submission" date="2024-02" db="EMBL/GenBank/DDBJ databases">
        <title>Expansion and revision of Xanthobacter and proposal of Roseixanthobacter gen. nov.</title>
        <authorList>
            <person name="Soltysiak M.P.M."/>
            <person name="Jalihal A."/>
            <person name="Ory A."/>
            <person name="Chrisophersen C."/>
            <person name="Lee A.D."/>
            <person name="Boulton J."/>
            <person name="Springer M."/>
        </authorList>
    </citation>
    <scope>NUCLEOTIDE SEQUENCE [LARGE SCALE GENOMIC DNA]</scope>
    <source>
        <strain evidence="2 3">CB5</strain>
    </source>
</reference>
<dbReference type="Proteomes" id="UP001604043">
    <property type="component" value="Unassembled WGS sequence"/>
</dbReference>
<evidence type="ECO:0000313" key="3">
    <source>
        <dbReference type="Proteomes" id="UP001604043"/>
    </source>
</evidence>
<gene>
    <name evidence="2" type="ORF">V5F30_25525</name>
</gene>
<keyword evidence="3" id="KW-1185">Reference proteome</keyword>
<feature type="domain" description="AAA+ ATPase" evidence="1">
    <location>
        <begin position="64"/>
        <end position="252"/>
    </location>
</feature>
<protein>
    <submittedName>
        <fullName evidence="2">AAA family ATPase</fullName>
    </submittedName>
</protein>
<evidence type="ECO:0000259" key="1">
    <source>
        <dbReference type="SMART" id="SM00382"/>
    </source>
</evidence>
<evidence type="ECO:0000313" key="2">
    <source>
        <dbReference type="EMBL" id="MFG1255599.1"/>
    </source>
</evidence>
<dbReference type="InterPro" id="IPR003593">
    <property type="entry name" value="AAA+_ATPase"/>
</dbReference>
<organism evidence="2 3">
    <name type="scientific">Xanthobacter aminoxidans</name>
    <dbReference type="NCBI Taxonomy" id="186280"/>
    <lineage>
        <taxon>Bacteria</taxon>
        <taxon>Pseudomonadati</taxon>
        <taxon>Pseudomonadota</taxon>
        <taxon>Alphaproteobacteria</taxon>
        <taxon>Hyphomicrobiales</taxon>
        <taxon>Xanthobacteraceae</taxon>
        <taxon>Xanthobacter</taxon>
    </lineage>
</organism>
<dbReference type="Pfam" id="PF13481">
    <property type="entry name" value="AAA_25"/>
    <property type="match status" value="1"/>
</dbReference>
<dbReference type="RefSeq" id="WP_394010470.1">
    <property type="nucleotide sequence ID" value="NZ_JBAFUR010000012.1"/>
</dbReference>
<dbReference type="SUPFAM" id="SSF52540">
    <property type="entry name" value="P-loop containing nucleoside triphosphate hydrolases"/>
    <property type="match status" value="1"/>
</dbReference>
<name>A0ABW6ZRI4_9HYPH</name>
<dbReference type="EMBL" id="JBAFUR010000012">
    <property type="protein sequence ID" value="MFG1255599.1"/>
    <property type="molecule type" value="Genomic_DNA"/>
</dbReference>
<accession>A0ABW6ZRI4</accession>
<comment type="caution">
    <text evidence="2">The sequence shown here is derived from an EMBL/GenBank/DDBJ whole genome shotgun (WGS) entry which is preliminary data.</text>
</comment>
<dbReference type="SMART" id="SM00382">
    <property type="entry name" value="AAA"/>
    <property type="match status" value="1"/>
</dbReference>
<dbReference type="InterPro" id="IPR027417">
    <property type="entry name" value="P-loop_NTPase"/>
</dbReference>